<sequence length="197" mass="22349">MYTSSQYGDVLRAGRHDVGARRTNVATDTGPLLRNCRWYYRPIDLPAQSIERKGYKYETIARQTTEQEACSACGELIADRFLLKVSDTSWHARCLRCCVCQTPLDHQPSCFVRHGSVYCRPDYVRQFAAKCAKCGRAIGASDWVRRAREQVYHLACFACDACKRQLSTGEEFALHDGRVLCKTHYFELLDCGSGSND</sequence>
<name>A0AC60QDL7_IXOPE</name>
<feature type="non-terminal residue" evidence="1">
    <location>
        <position position="197"/>
    </location>
</feature>
<gene>
    <name evidence="1" type="ORF">HPB47_021099</name>
</gene>
<accession>A0AC60QDL7</accession>
<keyword evidence="2" id="KW-1185">Reference proteome</keyword>
<dbReference type="Proteomes" id="UP000805193">
    <property type="component" value="Unassembled WGS sequence"/>
</dbReference>
<reference evidence="1 2" key="1">
    <citation type="journal article" date="2020" name="Cell">
        <title>Large-Scale Comparative Analyses of Tick Genomes Elucidate Their Genetic Diversity and Vector Capacities.</title>
        <authorList>
            <consortium name="Tick Genome and Microbiome Consortium (TIGMIC)"/>
            <person name="Jia N."/>
            <person name="Wang J."/>
            <person name="Shi W."/>
            <person name="Du L."/>
            <person name="Sun Y."/>
            <person name="Zhan W."/>
            <person name="Jiang J.F."/>
            <person name="Wang Q."/>
            <person name="Zhang B."/>
            <person name="Ji P."/>
            <person name="Bell-Sakyi L."/>
            <person name="Cui X.M."/>
            <person name="Yuan T.T."/>
            <person name="Jiang B.G."/>
            <person name="Yang W.F."/>
            <person name="Lam T.T."/>
            <person name="Chang Q.C."/>
            <person name="Ding S.J."/>
            <person name="Wang X.J."/>
            <person name="Zhu J.G."/>
            <person name="Ruan X.D."/>
            <person name="Zhao L."/>
            <person name="Wei J.T."/>
            <person name="Ye R.Z."/>
            <person name="Que T.C."/>
            <person name="Du C.H."/>
            <person name="Zhou Y.H."/>
            <person name="Cheng J.X."/>
            <person name="Dai P.F."/>
            <person name="Guo W.B."/>
            <person name="Han X.H."/>
            <person name="Huang E.J."/>
            <person name="Li L.F."/>
            <person name="Wei W."/>
            <person name="Gao Y.C."/>
            <person name="Liu J.Z."/>
            <person name="Shao H.Z."/>
            <person name="Wang X."/>
            <person name="Wang C.C."/>
            <person name="Yang T.C."/>
            <person name="Huo Q.B."/>
            <person name="Li W."/>
            <person name="Chen H.Y."/>
            <person name="Chen S.E."/>
            <person name="Zhou L.G."/>
            <person name="Ni X.B."/>
            <person name="Tian J.H."/>
            <person name="Sheng Y."/>
            <person name="Liu T."/>
            <person name="Pan Y.S."/>
            <person name="Xia L.Y."/>
            <person name="Li J."/>
            <person name="Zhao F."/>
            <person name="Cao W.C."/>
        </authorList>
    </citation>
    <scope>NUCLEOTIDE SEQUENCE [LARGE SCALE GENOMIC DNA]</scope>
    <source>
        <strain evidence="1">Iper-2018</strain>
    </source>
</reference>
<evidence type="ECO:0000313" key="2">
    <source>
        <dbReference type="Proteomes" id="UP000805193"/>
    </source>
</evidence>
<comment type="caution">
    <text evidence="1">The sequence shown here is derived from an EMBL/GenBank/DDBJ whole genome shotgun (WGS) entry which is preliminary data.</text>
</comment>
<proteinExistence type="predicted"/>
<organism evidence="1 2">
    <name type="scientific">Ixodes persulcatus</name>
    <name type="common">Taiga tick</name>
    <dbReference type="NCBI Taxonomy" id="34615"/>
    <lineage>
        <taxon>Eukaryota</taxon>
        <taxon>Metazoa</taxon>
        <taxon>Ecdysozoa</taxon>
        <taxon>Arthropoda</taxon>
        <taxon>Chelicerata</taxon>
        <taxon>Arachnida</taxon>
        <taxon>Acari</taxon>
        <taxon>Parasitiformes</taxon>
        <taxon>Ixodida</taxon>
        <taxon>Ixodoidea</taxon>
        <taxon>Ixodidae</taxon>
        <taxon>Ixodinae</taxon>
        <taxon>Ixodes</taxon>
    </lineage>
</organism>
<evidence type="ECO:0000313" key="1">
    <source>
        <dbReference type="EMBL" id="KAG0432177.1"/>
    </source>
</evidence>
<protein>
    <submittedName>
        <fullName evidence="1">Uncharacterized protein</fullName>
    </submittedName>
</protein>
<dbReference type="EMBL" id="JABSTQ010009170">
    <property type="protein sequence ID" value="KAG0432177.1"/>
    <property type="molecule type" value="Genomic_DNA"/>
</dbReference>